<dbReference type="OrthoDB" id="9996895at2759"/>
<dbReference type="EMBL" id="CBTN010000041">
    <property type="protein sequence ID" value="CDH56769.1"/>
    <property type="molecule type" value="Genomic_DNA"/>
</dbReference>
<dbReference type="PANTHER" id="PTHR23389:SF21">
    <property type="entry name" value="ATPASE FAMILY AAA DOMAIN-CONTAINING PROTEIN 5"/>
    <property type="match status" value="1"/>
</dbReference>
<gene>
    <name evidence="3" type="ORF">LCOR_07782.1</name>
</gene>
<organism evidence="3 4">
    <name type="scientific">Lichtheimia corymbifera JMRC:FSU:9682</name>
    <dbReference type="NCBI Taxonomy" id="1263082"/>
    <lineage>
        <taxon>Eukaryota</taxon>
        <taxon>Fungi</taxon>
        <taxon>Fungi incertae sedis</taxon>
        <taxon>Mucoromycota</taxon>
        <taxon>Mucoromycotina</taxon>
        <taxon>Mucoromycetes</taxon>
        <taxon>Mucorales</taxon>
        <taxon>Lichtheimiaceae</taxon>
        <taxon>Lichtheimia</taxon>
    </lineage>
</organism>
<feature type="domain" description="AAA+ ATPase" evidence="2">
    <location>
        <begin position="339"/>
        <end position="525"/>
    </location>
</feature>
<dbReference type="Proteomes" id="UP000027586">
    <property type="component" value="Unassembled WGS sequence"/>
</dbReference>
<feature type="compositionally biased region" description="Polar residues" evidence="1">
    <location>
        <begin position="456"/>
        <end position="465"/>
    </location>
</feature>
<reference evidence="3" key="1">
    <citation type="submission" date="2013-08" db="EMBL/GenBank/DDBJ databases">
        <title>Gene expansion shapes genome architecture in the human pathogen Lichtheimia corymbifera: an evolutionary genomics analysis in the ancient terrestrial Mucorales (Mucoromycotina).</title>
        <authorList>
            <person name="Schwartze V.U."/>
            <person name="Winter S."/>
            <person name="Shelest E."/>
            <person name="Marcet-Houben M."/>
            <person name="Horn F."/>
            <person name="Wehner S."/>
            <person name="Hoffmann K."/>
            <person name="Riege K."/>
            <person name="Sammeth M."/>
            <person name="Nowrousian M."/>
            <person name="Valiante V."/>
            <person name="Linde J."/>
            <person name="Jacobsen I.D."/>
            <person name="Marz M."/>
            <person name="Brakhage A.A."/>
            <person name="Gabaldon T."/>
            <person name="Bocker S."/>
            <person name="Voigt K."/>
        </authorList>
    </citation>
    <scope>NUCLEOTIDE SEQUENCE [LARGE SCALE GENOMIC DNA]</scope>
    <source>
        <strain evidence="3">FSU 9682</strain>
    </source>
</reference>
<feature type="compositionally biased region" description="Basic and acidic residues" evidence="1">
    <location>
        <begin position="592"/>
        <end position="601"/>
    </location>
</feature>
<name>A0A068S3B5_9FUNG</name>
<feature type="compositionally biased region" description="Acidic residues" evidence="1">
    <location>
        <begin position="581"/>
        <end position="591"/>
    </location>
</feature>
<feature type="compositionally biased region" description="Pro residues" evidence="1">
    <location>
        <begin position="107"/>
        <end position="130"/>
    </location>
</feature>
<evidence type="ECO:0000313" key="4">
    <source>
        <dbReference type="Proteomes" id="UP000027586"/>
    </source>
</evidence>
<sequence>MSQEINPSSPSKRAFRTFFKPSSGNQSNASDGSSSSDQSTRHRIKVHKGSPVWGSRAGDRSSTTPPPSSSSNMKNATSTAPFFQKRGQKRQQKLPISQPKKTSRPNSPAPSLPSQPSPARPPRPSVPEPLWPDKDWFQGGHIGVDTHRERGDFDFSNHRSSRNHAECIMDANDVDFFTQRAERRTSSKQQSPPQSPKRHHISATQIESFMHSVYPHGMKSPACQSLYASMFATTSSSSSTPARRSQKNMLWNEKYRPCCVQQLLGNRDDHIYLRDWLHQMKVMSPAALEQLKQQKSNRKSTRKDLFENIPMGDEGDDDFMPTKRHRVKANKPAGEQPIQSNLLLMVGKPGTGKTASVYTAAEEAGYEVFEIHPGLRRSGKDITSSVGEMTESHLVAFDGKSAADATSRDPSPKPSKASVDFFRQFVKKKQEQMPTPPSSQSAHDHQPQAAVDLTSDEPTQPQEPKQSLVLLEEVDNLYEDDKGFWPAVVELAQKSKRPIILTCNDINVVPLEQLFLQAVLMLKPPKKDELLAYLQLVCFAEGYLVHPADLAGLFAAIGYDVRQLMVTLQLWCIRQTAKNDEDGEKEEEDRPDQELPKRDKEDQEESTTTAAISTPSCIYHECPRLFEDYTGIGGHFSRPECLAQLFHLEQPRSKTGLDLVEFYEYYSRDSHVNIEDDDNEDVDRLDTVLSALEAVTCLDRKEGQEHECDEYGPSSADRPTGYKALWKAPSNTDHLFWDYGDSMATQTWVANYERLKNKDWLMATLWEQLLDVRSEAAGDCIAACEALLTLRTAVLSDELILNDYLPHIRSMCIHDQGVASRGRSLRTRRKRRYFDLSEDQRQILLDPPRYNDITKAWCESLESIFTMRLEEWL</sequence>
<feature type="compositionally biased region" description="Polar residues" evidence="1">
    <location>
        <begin position="1"/>
        <end position="11"/>
    </location>
</feature>
<evidence type="ECO:0000259" key="2">
    <source>
        <dbReference type="SMART" id="SM00382"/>
    </source>
</evidence>
<comment type="caution">
    <text evidence="3">The sequence shown here is derived from an EMBL/GenBank/DDBJ whole genome shotgun (WGS) entry which is preliminary data.</text>
</comment>
<dbReference type="Gene3D" id="3.40.50.300">
    <property type="entry name" value="P-loop containing nucleotide triphosphate hydrolases"/>
    <property type="match status" value="1"/>
</dbReference>
<keyword evidence="4" id="KW-1185">Reference proteome</keyword>
<dbReference type="VEuPathDB" id="FungiDB:LCOR_07782.1"/>
<feature type="compositionally biased region" description="Low complexity" evidence="1">
    <location>
        <begin position="22"/>
        <end position="38"/>
    </location>
</feature>
<dbReference type="InterPro" id="IPR003593">
    <property type="entry name" value="AAA+_ATPase"/>
</dbReference>
<dbReference type="SMART" id="SM00382">
    <property type="entry name" value="AAA"/>
    <property type="match status" value="1"/>
</dbReference>
<protein>
    <submittedName>
        <fullName evidence="3">Aaa family protein</fullName>
    </submittedName>
</protein>
<dbReference type="InterPro" id="IPR027417">
    <property type="entry name" value="P-loop_NTPase"/>
</dbReference>
<feature type="region of interest" description="Disordered" evidence="1">
    <location>
        <begin position="1"/>
        <end position="148"/>
    </location>
</feature>
<feature type="region of interest" description="Disordered" evidence="1">
    <location>
        <begin position="428"/>
        <end position="465"/>
    </location>
</feature>
<proteinExistence type="predicted"/>
<dbReference type="PANTHER" id="PTHR23389">
    <property type="entry name" value="CHROMOSOME TRANSMISSION FIDELITY FACTOR 18"/>
    <property type="match status" value="1"/>
</dbReference>
<dbReference type="GO" id="GO:0003677">
    <property type="term" value="F:DNA binding"/>
    <property type="evidence" value="ECO:0007669"/>
    <property type="project" value="TreeGrafter"/>
</dbReference>
<evidence type="ECO:0000313" key="3">
    <source>
        <dbReference type="EMBL" id="CDH56769.1"/>
    </source>
</evidence>
<accession>A0A068S3B5</accession>
<feature type="region of interest" description="Disordered" evidence="1">
    <location>
        <begin position="579"/>
        <end position="610"/>
    </location>
</feature>
<dbReference type="AlphaFoldDB" id="A0A068S3B5"/>
<dbReference type="SUPFAM" id="SSF52540">
    <property type="entry name" value="P-loop containing nucleoside triphosphate hydrolases"/>
    <property type="match status" value="1"/>
</dbReference>
<feature type="region of interest" description="Disordered" evidence="1">
    <location>
        <begin position="181"/>
        <end position="201"/>
    </location>
</feature>
<dbReference type="STRING" id="1263082.A0A068S3B5"/>
<evidence type="ECO:0000256" key="1">
    <source>
        <dbReference type="SAM" id="MobiDB-lite"/>
    </source>
</evidence>
<feature type="compositionally biased region" description="Polar residues" evidence="1">
    <location>
        <begin position="72"/>
        <end position="81"/>
    </location>
</feature>
<dbReference type="GO" id="GO:0005634">
    <property type="term" value="C:nucleus"/>
    <property type="evidence" value="ECO:0007669"/>
    <property type="project" value="TreeGrafter"/>
</dbReference>